<proteinExistence type="predicted"/>
<gene>
    <name evidence="1" type="ORF">DM01DRAFT_1133970</name>
</gene>
<evidence type="ECO:0000313" key="2">
    <source>
        <dbReference type="Proteomes" id="UP000242146"/>
    </source>
</evidence>
<comment type="caution">
    <text evidence="1">The sequence shown here is derived from an EMBL/GenBank/DDBJ whole genome shotgun (WGS) entry which is preliminary data.</text>
</comment>
<name>A0A1X2G8U4_9FUNG</name>
<sequence length="129" mass="14956">MRFHAPVRGIGMCRMLAHEHLEVYLLDEYNTSKICPTCQSPTRLRPYLQVENPRPFRRAQFAFVRCWGLLRCTHCVSALAMDGLQVQGYHWNRDVLACCNMRNILLGLRSPARAVPPIYQRPQLPPPPR</sequence>
<keyword evidence="2" id="KW-1185">Reference proteome</keyword>
<dbReference type="Proteomes" id="UP000242146">
    <property type="component" value="Unassembled WGS sequence"/>
</dbReference>
<dbReference type="EMBL" id="MCGT01000031">
    <property type="protein sequence ID" value="ORX47978.1"/>
    <property type="molecule type" value="Genomic_DNA"/>
</dbReference>
<organism evidence="1 2">
    <name type="scientific">Hesseltinella vesiculosa</name>
    <dbReference type="NCBI Taxonomy" id="101127"/>
    <lineage>
        <taxon>Eukaryota</taxon>
        <taxon>Fungi</taxon>
        <taxon>Fungi incertae sedis</taxon>
        <taxon>Mucoromycota</taxon>
        <taxon>Mucoromycotina</taxon>
        <taxon>Mucoromycetes</taxon>
        <taxon>Mucorales</taxon>
        <taxon>Cunninghamellaceae</taxon>
        <taxon>Hesseltinella</taxon>
    </lineage>
</organism>
<reference evidence="1 2" key="1">
    <citation type="submission" date="2016-07" db="EMBL/GenBank/DDBJ databases">
        <title>Pervasive Adenine N6-methylation of Active Genes in Fungi.</title>
        <authorList>
            <consortium name="DOE Joint Genome Institute"/>
            <person name="Mondo S.J."/>
            <person name="Dannebaum R.O."/>
            <person name="Kuo R.C."/>
            <person name="Labutti K."/>
            <person name="Haridas S."/>
            <person name="Kuo A."/>
            <person name="Salamov A."/>
            <person name="Ahrendt S.R."/>
            <person name="Lipzen A."/>
            <person name="Sullivan W."/>
            <person name="Andreopoulos W.B."/>
            <person name="Clum A."/>
            <person name="Lindquist E."/>
            <person name="Daum C."/>
            <person name="Ramamoorthy G.K."/>
            <person name="Gryganskyi A."/>
            <person name="Culley D."/>
            <person name="Magnuson J.K."/>
            <person name="James T.Y."/>
            <person name="O'Malley M.A."/>
            <person name="Stajich J.E."/>
            <person name="Spatafora J.W."/>
            <person name="Visel A."/>
            <person name="Grigoriev I.V."/>
        </authorList>
    </citation>
    <scope>NUCLEOTIDE SEQUENCE [LARGE SCALE GENOMIC DNA]</scope>
    <source>
        <strain evidence="1 2">NRRL 3301</strain>
    </source>
</reference>
<evidence type="ECO:0000313" key="1">
    <source>
        <dbReference type="EMBL" id="ORX47978.1"/>
    </source>
</evidence>
<protein>
    <submittedName>
        <fullName evidence="1">Uncharacterized protein</fullName>
    </submittedName>
</protein>
<dbReference type="OrthoDB" id="5556225at2759"/>
<accession>A0A1X2G8U4</accession>
<dbReference type="AlphaFoldDB" id="A0A1X2G8U4"/>